<comment type="caution">
    <text evidence="2">The sequence shown here is derived from an EMBL/GenBank/DDBJ whole genome shotgun (WGS) entry which is preliminary data.</text>
</comment>
<gene>
    <name evidence="2" type="ORF">AP20H10_05520</name>
</gene>
<dbReference type="RefSeq" id="WP_353317588.1">
    <property type="nucleotide sequence ID" value="NZ_BAABVV010000028.1"/>
</dbReference>
<evidence type="ECO:0000256" key="1">
    <source>
        <dbReference type="SAM" id="Phobius"/>
    </source>
</evidence>
<protein>
    <recommendedName>
        <fullName evidence="4">DUF805 domain-containing protein</fullName>
    </recommendedName>
</protein>
<feature type="transmembrane region" description="Helical" evidence="1">
    <location>
        <begin position="119"/>
        <end position="139"/>
    </location>
</feature>
<keyword evidence="3" id="KW-1185">Reference proteome</keyword>
<proteinExistence type="predicted"/>
<dbReference type="Proteomes" id="UP001438112">
    <property type="component" value="Unassembled WGS sequence"/>
</dbReference>
<dbReference type="PANTHER" id="PTHR34980:SF2">
    <property type="entry name" value="INNER MEMBRANE PROTEIN YHAH-RELATED"/>
    <property type="match status" value="1"/>
</dbReference>
<evidence type="ECO:0000313" key="2">
    <source>
        <dbReference type="EMBL" id="GAA6114189.1"/>
    </source>
</evidence>
<feature type="transmembrane region" description="Helical" evidence="1">
    <location>
        <begin position="60"/>
        <end position="83"/>
    </location>
</feature>
<sequence length="145" mass="16110">MLKAFKLFWKNYFNFKGVSKRAEYWWMALINAVILAVFILGFGGIGIITAAASGKSFEGFGIGALIGIVLAIIYSIAAIIPGISLVFRRYRDAGVTPWWLLVTAVLPALIQASDFYDKYAWLRTVVFIIGVINFIILVLPSKNKD</sequence>
<feature type="transmembrane region" description="Helical" evidence="1">
    <location>
        <begin position="24"/>
        <end position="48"/>
    </location>
</feature>
<accession>A0ABP9ZHB5</accession>
<organism evidence="2 3">
    <name type="scientific">Apilactobacillus apinorum</name>
    <dbReference type="NCBI Taxonomy" id="1218495"/>
    <lineage>
        <taxon>Bacteria</taxon>
        <taxon>Bacillati</taxon>
        <taxon>Bacillota</taxon>
        <taxon>Bacilli</taxon>
        <taxon>Lactobacillales</taxon>
        <taxon>Lactobacillaceae</taxon>
        <taxon>Apilactobacillus</taxon>
    </lineage>
</organism>
<dbReference type="InterPro" id="IPR008523">
    <property type="entry name" value="DUF805"/>
</dbReference>
<evidence type="ECO:0000313" key="3">
    <source>
        <dbReference type="Proteomes" id="UP001438112"/>
    </source>
</evidence>
<dbReference type="EMBL" id="BAABVV010000028">
    <property type="protein sequence ID" value="GAA6114189.1"/>
    <property type="molecule type" value="Genomic_DNA"/>
</dbReference>
<dbReference type="PANTHER" id="PTHR34980">
    <property type="entry name" value="INNER MEMBRANE PROTEIN-RELATED-RELATED"/>
    <property type="match status" value="1"/>
</dbReference>
<keyword evidence="1" id="KW-1133">Transmembrane helix</keyword>
<keyword evidence="1" id="KW-0812">Transmembrane</keyword>
<keyword evidence="1" id="KW-0472">Membrane</keyword>
<feature type="transmembrane region" description="Helical" evidence="1">
    <location>
        <begin position="95"/>
        <end position="113"/>
    </location>
</feature>
<name>A0ABP9ZHB5_9LACO</name>
<evidence type="ECO:0008006" key="4">
    <source>
        <dbReference type="Google" id="ProtNLM"/>
    </source>
</evidence>
<reference evidence="2 3" key="1">
    <citation type="submission" date="2024-03" db="EMBL/GenBank/DDBJ databases">
        <title>Inconsistent identification of Apilactobacillus kunkeei-related strains obtained by well-developed overall genome related indices.</title>
        <authorList>
            <person name="Maeno S."/>
            <person name="Endo A."/>
        </authorList>
    </citation>
    <scope>NUCLEOTIDE SEQUENCE [LARGE SCALE GENOMIC DNA]</scope>
    <source>
        <strain evidence="2 3">20H-10</strain>
    </source>
</reference>
<dbReference type="Pfam" id="PF05656">
    <property type="entry name" value="DUF805"/>
    <property type="match status" value="1"/>
</dbReference>